<keyword evidence="7" id="KW-0456">Lyase</keyword>
<dbReference type="InterPro" id="IPR018204">
    <property type="entry name" value="Trp_synthase_alpha_AS"/>
</dbReference>
<comment type="catalytic activity">
    <reaction evidence="8">
        <text>(1S,2R)-1-C-(indol-3-yl)glycerol 3-phosphate + L-serine = D-glyceraldehyde 3-phosphate + L-tryptophan + H2O</text>
        <dbReference type="Rhea" id="RHEA:10532"/>
        <dbReference type="ChEBI" id="CHEBI:15377"/>
        <dbReference type="ChEBI" id="CHEBI:33384"/>
        <dbReference type="ChEBI" id="CHEBI:57912"/>
        <dbReference type="ChEBI" id="CHEBI:58866"/>
        <dbReference type="ChEBI" id="CHEBI:59776"/>
        <dbReference type="EC" id="4.2.1.20"/>
    </reaction>
</comment>
<gene>
    <name evidence="9" type="ORF">METZ01_LOCUS94015</name>
</gene>
<sequence>MVAYLVAGDPDLESTLELMHGFVSAGVDVIEIGVPFTDPIAEGPTIQSAHDRSLKKKITLKKIILLVEEFRKKDSNTPIILMGYLNTFLAYAEELNNIHNRGVDALLIVDIPGETNLNEVGIYNKSIASISLVSPTTSLSRVDEICKSSSGFIYYVTLRGVTGSEDLDIKDAKQNIENIRTKTILPIMAGFGIKTSKDAAYLSEVSDGVVIGSSLVEMIHRASDKKDYKYIYNYLNEISEAINK</sequence>
<keyword evidence="6" id="KW-0057">Aromatic amino acid biosynthesis</keyword>
<evidence type="ECO:0000313" key="9">
    <source>
        <dbReference type="EMBL" id="SVA41161.1"/>
    </source>
</evidence>
<evidence type="ECO:0000256" key="2">
    <source>
        <dbReference type="ARBA" id="ARBA00011270"/>
    </source>
</evidence>
<evidence type="ECO:0000256" key="4">
    <source>
        <dbReference type="ARBA" id="ARBA00022605"/>
    </source>
</evidence>
<evidence type="ECO:0000256" key="5">
    <source>
        <dbReference type="ARBA" id="ARBA00022822"/>
    </source>
</evidence>
<keyword evidence="5" id="KW-0822">Tryptophan biosynthesis</keyword>
<comment type="pathway">
    <text evidence="1">Amino-acid biosynthesis; L-tryptophan biosynthesis; L-tryptophan from chorismate: step 5/5.</text>
</comment>
<keyword evidence="4" id="KW-0028">Amino-acid biosynthesis</keyword>
<dbReference type="UniPathway" id="UPA00035">
    <property type="reaction ID" value="UER00044"/>
</dbReference>
<evidence type="ECO:0000256" key="7">
    <source>
        <dbReference type="ARBA" id="ARBA00023239"/>
    </source>
</evidence>
<dbReference type="Gene3D" id="3.20.20.70">
    <property type="entry name" value="Aldolase class I"/>
    <property type="match status" value="1"/>
</dbReference>
<dbReference type="CDD" id="cd04724">
    <property type="entry name" value="Tryptophan_synthase_alpha"/>
    <property type="match status" value="1"/>
</dbReference>
<dbReference type="EC" id="4.2.1.20" evidence="3"/>
<protein>
    <recommendedName>
        <fullName evidence="3">tryptophan synthase</fullName>
        <ecNumber evidence="3">4.2.1.20</ecNumber>
    </recommendedName>
</protein>
<dbReference type="SUPFAM" id="SSF51366">
    <property type="entry name" value="Ribulose-phoshate binding barrel"/>
    <property type="match status" value="1"/>
</dbReference>
<dbReference type="EMBL" id="UINC01009174">
    <property type="protein sequence ID" value="SVA41161.1"/>
    <property type="molecule type" value="Genomic_DNA"/>
</dbReference>
<dbReference type="PROSITE" id="PS00167">
    <property type="entry name" value="TRP_SYNTHASE_ALPHA"/>
    <property type="match status" value="1"/>
</dbReference>
<accession>A0A381VM71</accession>
<dbReference type="GO" id="GO:0004834">
    <property type="term" value="F:tryptophan synthase activity"/>
    <property type="evidence" value="ECO:0007669"/>
    <property type="project" value="UniProtKB-EC"/>
</dbReference>
<name>A0A381VM71_9ZZZZ</name>
<evidence type="ECO:0000256" key="8">
    <source>
        <dbReference type="ARBA" id="ARBA00049047"/>
    </source>
</evidence>
<dbReference type="NCBIfam" id="TIGR00262">
    <property type="entry name" value="trpA"/>
    <property type="match status" value="1"/>
</dbReference>
<dbReference type="InterPro" id="IPR011060">
    <property type="entry name" value="RibuloseP-bd_barrel"/>
</dbReference>
<evidence type="ECO:0000256" key="1">
    <source>
        <dbReference type="ARBA" id="ARBA00004733"/>
    </source>
</evidence>
<dbReference type="PANTHER" id="PTHR43406:SF1">
    <property type="entry name" value="TRYPTOPHAN SYNTHASE ALPHA CHAIN, CHLOROPLASTIC"/>
    <property type="match status" value="1"/>
</dbReference>
<dbReference type="AlphaFoldDB" id="A0A381VM71"/>
<evidence type="ECO:0000256" key="3">
    <source>
        <dbReference type="ARBA" id="ARBA00012043"/>
    </source>
</evidence>
<reference evidence="9" key="1">
    <citation type="submission" date="2018-05" db="EMBL/GenBank/DDBJ databases">
        <authorList>
            <person name="Lanie J.A."/>
            <person name="Ng W.-L."/>
            <person name="Kazmierczak K.M."/>
            <person name="Andrzejewski T.M."/>
            <person name="Davidsen T.M."/>
            <person name="Wayne K.J."/>
            <person name="Tettelin H."/>
            <person name="Glass J.I."/>
            <person name="Rusch D."/>
            <person name="Podicherti R."/>
            <person name="Tsui H.-C.T."/>
            <person name="Winkler M.E."/>
        </authorList>
    </citation>
    <scope>NUCLEOTIDE SEQUENCE</scope>
</reference>
<dbReference type="PANTHER" id="PTHR43406">
    <property type="entry name" value="TRYPTOPHAN SYNTHASE, ALPHA CHAIN"/>
    <property type="match status" value="1"/>
</dbReference>
<dbReference type="InterPro" id="IPR013785">
    <property type="entry name" value="Aldolase_TIM"/>
</dbReference>
<dbReference type="InterPro" id="IPR002028">
    <property type="entry name" value="Trp_synthase_suA"/>
</dbReference>
<dbReference type="Pfam" id="PF00290">
    <property type="entry name" value="Trp_syntA"/>
    <property type="match status" value="1"/>
</dbReference>
<comment type="subunit">
    <text evidence="2">Tetramer of two alpha and two beta chains.</text>
</comment>
<proteinExistence type="inferred from homology"/>
<organism evidence="9">
    <name type="scientific">marine metagenome</name>
    <dbReference type="NCBI Taxonomy" id="408172"/>
    <lineage>
        <taxon>unclassified sequences</taxon>
        <taxon>metagenomes</taxon>
        <taxon>ecological metagenomes</taxon>
    </lineage>
</organism>
<dbReference type="GO" id="GO:0005829">
    <property type="term" value="C:cytosol"/>
    <property type="evidence" value="ECO:0007669"/>
    <property type="project" value="TreeGrafter"/>
</dbReference>
<dbReference type="HAMAP" id="MF_00131">
    <property type="entry name" value="Trp_synth_alpha"/>
    <property type="match status" value="1"/>
</dbReference>
<evidence type="ECO:0000256" key="6">
    <source>
        <dbReference type="ARBA" id="ARBA00023141"/>
    </source>
</evidence>